<dbReference type="InterPro" id="IPR020904">
    <property type="entry name" value="Sc_DH/Rdtase_CS"/>
</dbReference>
<dbReference type="EMBL" id="JABFUB010000002">
    <property type="protein sequence ID" value="MCG6660765.1"/>
    <property type="molecule type" value="Genomic_DNA"/>
</dbReference>
<protein>
    <submittedName>
        <fullName evidence="2">SDR family oxidoreductase</fullName>
    </submittedName>
</protein>
<dbReference type="Proteomes" id="UP000814353">
    <property type="component" value="Unassembled WGS sequence"/>
</dbReference>
<dbReference type="Gene3D" id="3.40.50.720">
    <property type="entry name" value="NAD(P)-binding Rossmann-like Domain"/>
    <property type="match status" value="1"/>
</dbReference>
<dbReference type="FunFam" id="3.40.50.720:FF:000084">
    <property type="entry name" value="Short-chain dehydrogenase reductase"/>
    <property type="match status" value="1"/>
</dbReference>
<dbReference type="PROSITE" id="PS00061">
    <property type="entry name" value="ADH_SHORT"/>
    <property type="match status" value="1"/>
</dbReference>
<dbReference type="PANTHER" id="PTHR42760">
    <property type="entry name" value="SHORT-CHAIN DEHYDROGENASES/REDUCTASES FAMILY MEMBER"/>
    <property type="match status" value="1"/>
</dbReference>
<name>A0A7V9VZW5_9GAMM</name>
<dbReference type="RefSeq" id="WP_181513938.1">
    <property type="nucleotide sequence ID" value="NZ_JABFUB010000002.1"/>
</dbReference>
<dbReference type="PRINTS" id="PR00081">
    <property type="entry name" value="GDHRDH"/>
</dbReference>
<reference evidence="2 4" key="2">
    <citation type="submission" date="2020-07" db="EMBL/GenBank/DDBJ databases">
        <title>Identification of Halomonas strains.</title>
        <authorList>
            <person name="Xiao Z."/>
            <person name="Shen J."/>
        </authorList>
    </citation>
    <scope>NUCLEOTIDE SEQUENCE [LARGE SCALE GENOMIC DNA]</scope>
    <source>
        <strain evidence="2 4">DSM 17331</strain>
    </source>
</reference>
<sequence>MRITAVIGGCGGVGIAIAQALLEAGDFVFLLDLEQAQPMASDLSARWPERCAFVPCDLTRSESLAAAFARIQAHGKGLDSCINAAGVIRRGPFVEVDARELEEMLAVNVSGAYQALQLATRLMVPQGKGRIVIVASAHGLRTAAERSTYAMCKGAMLALSRALAVELGPQGILVNAVAPGPVSAGMQDAASESRQRWQSATPLGRVAEATEVARAVAFLASADNTFVNGETLVVDGGANVSI</sequence>
<evidence type="ECO:0000313" key="4">
    <source>
        <dbReference type="Proteomes" id="UP000518091"/>
    </source>
</evidence>
<dbReference type="Pfam" id="PF13561">
    <property type="entry name" value="adh_short_C2"/>
    <property type="match status" value="1"/>
</dbReference>
<gene>
    <name evidence="2" type="ORF">H1D44_06055</name>
    <name evidence="3" type="ORF">HOP48_04270</name>
</gene>
<evidence type="ECO:0000313" key="2">
    <source>
        <dbReference type="EMBL" id="MBA2778460.1"/>
    </source>
</evidence>
<dbReference type="SUPFAM" id="SSF51735">
    <property type="entry name" value="NAD(P)-binding Rossmann-fold domains"/>
    <property type="match status" value="1"/>
</dbReference>
<dbReference type="EMBL" id="JACEFT010000004">
    <property type="protein sequence ID" value="MBA2778460.1"/>
    <property type="molecule type" value="Genomic_DNA"/>
</dbReference>
<keyword evidence="5" id="KW-1185">Reference proteome</keyword>
<evidence type="ECO:0000313" key="5">
    <source>
        <dbReference type="Proteomes" id="UP000814353"/>
    </source>
</evidence>
<comment type="caution">
    <text evidence="2">The sequence shown here is derived from an EMBL/GenBank/DDBJ whole genome shotgun (WGS) entry which is preliminary data.</text>
</comment>
<dbReference type="PRINTS" id="PR00080">
    <property type="entry name" value="SDRFAMILY"/>
</dbReference>
<dbReference type="PANTHER" id="PTHR42760:SF122">
    <property type="entry name" value="NAD(P)-BINDING PROTEIN"/>
    <property type="match status" value="1"/>
</dbReference>
<evidence type="ECO:0000256" key="1">
    <source>
        <dbReference type="ARBA" id="ARBA00006484"/>
    </source>
</evidence>
<organism evidence="2 4">
    <name type="scientific">Billgrantia kenyensis</name>
    <dbReference type="NCBI Taxonomy" id="321266"/>
    <lineage>
        <taxon>Bacteria</taxon>
        <taxon>Pseudomonadati</taxon>
        <taxon>Pseudomonadota</taxon>
        <taxon>Gammaproteobacteria</taxon>
        <taxon>Oceanospirillales</taxon>
        <taxon>Halomonadaceae</taxon>
        <taxon>Billgrantia</taxon>
    </lineage>
</organism>
<dbReference type="GO" id="GO:0006633">
    <property type="term" value="P:fatty acid biosynthetic process"/>
    <property type="evidence" value="ECO:0007669"/>
    <property type="project" value="TreeGrafter"/>
</dbReference>
<dbReference type="GO" id="GO:0016616">
    <property type="term" value="F:oxidoreductase activity, acting on the CH-OH group of donors, NAD or NADP as acceptor"/>
    <property type="evidence" value="ECO:0007669"/>
    <property type="project" value="TreeGrafter"/>
</dbReference>
<dbReference type="InterPro" id="IPR036291">
    <property type="entry name" value="NAD(P)-bd_dom_sf"/>
</dbReference>
<dbReference type="GO" id="GO:0048038">
    <property type="term" value="F:quinone binding"/>
    <property type="evidence" value="ECO:0007669"/>
    <property type="project" value="TreeGrafter"/>
</dbReference>
<reference evidence="3 5" key="1">
    <citation type="submission" date="2020-05" db="EMBL/GenBank/DDBJ databases">
        <title>Comparative genomic analysis of denitrifying bacteria from Halomonas genus.</title>
        <authorList>
            <person name="Wang L."/>
            <person name="Shao Z."/>
        </authorList>
    </citation>
    <scope>NUCLEOTIDE SEQUENCE [LARGE SCALE GENOMIC DNA]</scope>
    <source>
        <strain evidence="3 5">DSM 17331</strain>
    </source>
</reference>
<dbReference type="InterPro" id="IPR002347">
    <property type="entry name" value="SDR_fam"/>
</dbReference>
<evidence type="ECO:0000313" key="3">
    <source>
        <dbReference type="EMBL" id="MCG6660765.1"/>
    </source>
</evidence>
<dbReference type="AlphaFoldDB" id="A0A7V9VZW5"/>
<accession>A0A7V9VZW5</accession>
<comment type="similarity">
    <text evidence="1">Belongs to the short-chain dehydrogenases/reductases (SDR) family.</text>
</comment>
<dbReference type="CDD" id="cd05233">
    <property type="entry name" value="SDR_c"/>
    <property type="match status" value="1"/>
</dbReference>
<proteinExistence type="inferred from homology"/>
<dbReference type="Proteomes" id="UP000518091">
    <property type="component" value="Unassembled WGS sequence"/>
</dbReference>